<dbReference type="GO" id="GO:0016811">
    <property type="term" value="F:hydrolase activity, acting on carbon-nitrogen (but not peptide) bonds, in linear amides"/>
    <property type="evidence" value="ECO:0007669"/>
    <property type="project" value="InterPro"/>
</dbReference>
<dbReference type="Gene3D" id="3.20.20.140">
    <property type="entry name" value="Metal-dependent hydrolases"/>
    <property type="match status" value="2"/>
</dbReference>
<evidence type="ECO:0000313" key="1">
    <source>
        <dbReference type="EMBL" id="TGL56706.1"/>
    </source>
</evidence>
<dbReference type="Proteomes" id="UP000297693">
    <property type="component" value="Unassembled WGS sequence"/>
</dbReference>
<sequence length="583" mass="66177">MATTLIQGARIFDGSKKDSFIGDLRIKDGMVQDLDTSLTPEPDDEIIDAHGLWLTPGFIDFHTHYDAEIEVAPDLSESVRHGVTTIALGSCSLSLAIGEPVDLADMFSRVEAIPRKNVLEILQKNKNWNSAQEYVDHLNSISLGPNVVSFAGHSAIRTHVMGLERALTKGENPTKQELSKMKDHLTEALDAGFLGMSINTLVWDKMDGNRFRSRPLPSTYASWSEYRAFNQILRERGKVFQGVPNVSTKINLLMFLWEALGIIRKPLKTTIISMMDVKYDPHLYKLLGFIGRIINKLFRSDFRYQSLPEPFDLYADGMDVVVFEEFGAGAAANHLEDELERKKLMKDTKYRSWFKRQWNNWFLPRVFHRDFRETKVVSAPDNSLIGKSIDDIAKERKVDSATAFLDLVAEHGNSIRWYTVMANHRLAPLQKIISHPDVLIGFSDAGAHLRGMAHYNFPLRMLKLAYDAEKSKKPFMSLEYAVFRLTGEIADWFGIDAGYLRKGKRADLVLIDPEKLNEDLAKDVEAPMPFMNDFKRWVRRNDETIKNVYINGKLAIKNGVPVSKLGKEKGYGKFLRSQLGKGS</sequence>
<dbReference type="AlphaFoldDB" id="A0A4R9JWE8"/>
<evidence type="ECO:0000313" key="2">
    <source>
        <dbReference type="Proteomes" id="UP000297693"/>
    </source>
</evidence>
<dbReference type="InterPro" id="IPR032466">
    <property type="entry name" value="Metal_Hydrolase"/>
</dbReference>
<keyword evidence="2" id="KW-1185">Reference proteome</keyword>
<dbReference type="Gene3D" id="3.30.1490.130">
    <property type="entry name" value="D-aminoacylase. Domain 3"/>
    <property type="match status" value="1"/>
</dbReference>
<dbReference type="SUPFAM" id="SSF51338">
    <property type="entry name" value="Composite domain of metallo-dependent hydrolases"/>
    <property type="match status" value="1"/>
</dbReference>
<accession>A0A4R9JWE8</accession>
<proteinExistence type="predicted"/>
<dbReference type="EMBL" id="RQGD01000045">
    <property type="protein sequence ID" value="TGL56706.1"/>
    <property type="molecule type" value="Genomic_DNA"/>
</dbReference>
<dbReference type="InterPro" id="IPR050378">
    <property type="entry name" value="Metallo-dep_Hydrolases_sf"/>
</dbReference>
<dbReference type="GO" id="GO:0005829">
    <property type="term" value="C:cytosol"/>
    <property type="evidence" value="ECO:0007669"/>
    <property type="project" value="TreeGrafter"/>
</dbReference>
<organism evidence="1 2">
    <name type="scientific">Leptospira ognonensis</name>
    <dbReference type="NCBI Taxonomy" id="2484945"/>
    <lineage>
        <taxon>Bacteria</taxon>
        <taxon>Pseudomonadati</taxon>
        <taxon>Spirochaetota</taxon>
        <taxon>Spirochaetia</taxon>
        <taxon>Leptospirales</taxon>
        <taxon>Leptospiraceae</taxon>
        <taxon>Leptospira</taxon>
    </lineage>
</organism>
<dbReference type="OrthoDB" id="9775607at2"/>
<comment type="caution">
    <text evidence="1">The sequence shown here is derived from an EMBL/GenBank/DDBJ whole genome shotgun (WGS) entry which is preliminary data.</text>
</comment>
<dbReference type="PANTHER" id="PTHR11647:SF1">
    <property type="entry name" value="COLLAPSIN RESPONSE MEDIATOR PROTEIN"/>
    <property type="match status" value="1"/>
</dbReference>
<keyword evidence="1" id="KW-0378">Hydrolase</keyword>
<protein>
    <submittedName>
        <fullName evidence="1">N-acyl-D-glutamate amidohydrolase</fullName>
    </submittedName>
</protein>
<name>A0A4R9JWE8_9LEPT</name>
<reference evidence="1" key="1">
    <citation type="journal article" date="2019" name="PLoS Negl. Trop. Dis.">
        <title>Revisiting the worldwide diversity of Leptospira species in the environment.</title>
        <authorList>
            <person name="Vincent A.T."/>
            <person name="Schiettekatte O."/>
            <person name="Bourhy P."/>
            <person name="Veyrier F.J."/>
            <person name="Picardeau M."/>
        </authorList>
    </citation>
    <scope>NUCLEOTIDE SEQUENCE [LARGE SCALE GENOMIC DNA]</scope>
    <source>
        <strain evidence="1">201702476</strain>
    </source>
</reference>
<gene>
    <name evidence="1" type="ORF">EHQ58_16045</name>
</gene>
<dbReference type="RefSeq" id="WP_135624924.1">
    <property type="nucleotide sequence ID" value="NZ_RQGD01000045.1"/>
</dbReference>
<dbReference type="SUPFAM" id="SSF51556">
    <property type="entry name" value="Metallo-dependent hydrolases"/>
    <property type="match status" value="1"/>
</dbReference>
<dbReference type="InterPro" id="IPR011059">
    <property type="entry name" value="Metal-dep_hydrolase_composite"/>
</dbReference>
<dbReference type="InterPro" id="IPR023100">
    <property type="entry name" value="D-aminoacylase_insert_dom_sf"/>
</dbReference>
<dbReference type="PANTHER" id="PTHR11647">
    <property type="entry name" value="HYDRANTOINASE/DIHYDROPYRIMIDINASE FAMILY MEMBER"/>
    <property type="match status" value="1"/>
</dbReference>
<dbReference type="GO" id="GO:0016812">
    <property type="term" value="F:hydrolase activity, acting on carbon-nitrogen (but not peptide) bonds, in cyclic amides"/>
    <property type="evidence" value="ECO:0007669"/>
    <property type="project" value="TreeGrafter"/>
</dbReference>
<dbReference type="Gene3D" id="2.30.40.10">
    <property type="entry name" value="Urease, subunit C, domain 1"/>
    <property type="match status" value="1"/>
</dbReference>